<protein>
    <submittedName>
        <fullName evidence="2">NYN domain-containing protein</fullName>
    </submittedName>
</protein>
<evidence type="ECO:0000256" key="1">
    <source>
        <dbReference type="SAM" id="Coils"/>
    </source>
</evidence>
<dbReference type="PANTHER" id="PTHR34547:SF1">
    <property type="entry name" value="YACP-LIKE NYN DOMAIN PROTEIN"/>
    <property type="match status" value="1"/>
</dbReference>
<evidence type="ECO:0000313" key="2">
    <source>
        <dbReference type="EMBL" id="MFD0802841.1"/>
    </source>
</evidence>
<dbReference type="Proteomes" id="UP001596956">
    <property type="component" value="Unassembled WGS sequence"/>
</dbReference>
<keyword evidence="1" id="KW-0175">Coiled coil</keyword>
<feature type="non-terminal residue" evidence="2">
    <location>
        <position position="1"/>
    </location>
</feature>
<reference evidence="3" key="1">
    <citation type="journal article" date="2019" name="Int. J. Syst. Evol. Microbiol.">
        <title>The Global Catalogue of Microorganisms (GCM) 10K type strain sequencing project: providing services to taxonomists for standard genome sequencing and annotation.</title>
        <authorList>
            <consortium name="The Broad Institute Genomics Platform"/>
            <consortium name="The Broad Institute Genome Sequencing Center for Infectious Disease"/>
            <person name="Wu L."/>
            <person name="Ma J."/>
        </authorList>
    </citation>
    <scope>NUCLEOTIDE SEQUENCE [LARGE SCALE GENOMIC DNA]</scope>
    <source>
        <strain evidence="3">CCUG 63369</strain>
    </source>
</reference>
<keyword evidence="3" id="KW-1185">Reference proteome</keyword>
<accession>A0ABW3BHQ6</accession>
<comment type="caution">
    <text evidence="2">The sequence shown here is derived from an EMBL/GenBank/DDBJ whole genome shotgun (WGS) entry which is preliminary data.</text>
</comment>
<dbReference type="InterPro" id="IPR010298">
    <property type="entry name" value="YacP-like"/>
</dbReference>
<gene>
    <name evidence="2" type="ORF">ACFQZU_16145</name>
</gene>
<feature type="coiled-coil region" evidence="1">
    <location>
        <begin position="14"/>
        <end position="135"/>
    </location>
</feature>
<name>A0ABW3BHQ6_9ACTN</name>
<dbReference type="PANTHER" id="PTHR34547">
    <property type="entry name" value="YACP-LIKE NYN DOMAIN PROTEIN"/>
    <property type="match status" value="1"/>
</dbReference>
<evidence type="ECO:0000313" key="3">
    <source>
        <dbReference type="Proteomes" id="UP001596956"/>
    </source>
</evidence>
<dbReference type="Pfam" id="PF05991">
    <property type="entry name" value="NYN_YacP"/>
    <property type="match status" value="1"/>
</dbReference>
<sequence>AAYLLRPEGWRDVVERVRAELDRQESAKEAGEAADTIADLRRRLEEAKNGQRAETARLRSELKDQRSTIADLRRQLHNERERAKEAVNEAEQAIAEAAERTATQTAQVSAVEAENRRLRNRLAAAEAQVESIRRAARAGRSVDEARLRVLLDMLLEAGHGLRRELALPTSIESPADLVSEQRAAEEAPVPGHGLPDDDPGLVDELLSLPRMHLLVDGYNVTKTGYGTLPLADQRSRLLSSLEGLASRTKAEITCVFDGADVSAPPALSATRRVRLLFSDPGETADELIIRLVRAEPRGRPLGVVTSDREIVDAVRREGARTVASALLLSRLGG</sequence>
<dbReference type="EMBL" id="JBHTHR010000618">
    <property type="protein sequence ID" value="MFD0802841.1"/>
    <property type="molecule type" value="Genomic_DNA"/>
</dbReference>
<organism evidence="2 3">
    <name type="scientific">Streptomonospora algeriensis</name>
    <dbReference type="NCBI Taxonomy" id="995084"/>
    <lineage>
        <taxon>Bacteria</taxon>
        <taxon>Bacillati</taxon>
        <taxon>Actinomycetota</taxon>
        <taxon>Actinomycetes</taxon>
        <taxon>Streptosporangiales</taxon>
        <taxon>Nocardiopsidaceae</taxon>
        <taxon>Streptomonospora</taxon>
    </lineage>
</organism>
<proteinExistence type="predicted"/>